<dbReference type="InterPro" id="IPR036390">
    <property type="entry name" value="WH_DNA-bd_sf"/>
</dbReference>
<protein>
    <submittedName>
        <fullName evidence="4">MarR family transcriptional regulator</fullName>
    </submittedName>
</protein>
<dbReference type="InterPro" id="IPR055767">
    <property type="entry name" value="DUF7343"/>
</dbReference>
<dbReference type="Pfam" id="PF24034">
    <property type="entry name" value="DUF7343"/>
    <property type="match status" value="1"/>
</dbReference>
<feature type="compositionally biased region" description="Basic and acidic residues" evidence="1">
    <location>
        <begin position="157"/>
        <end position="172"/>
    </location>
</feature>
<feature type="compositionally biased region" description="Basic and acidic residues" evidence="1">
    <location>
        <begin position="300"/>
        <end position="312"/>
    </location>
</feature>
<proteinExistence type="predicted"/>
<dbReference type="AlphaFoldDB" id="A0ABD5RCL8"/>
<sequence>MVAFVVSLAAAGGATAAADGTLVRAEFADTVGVVEGPDHPHVWESESNTLKTTFETTEESDYYEVCVHPEGSDADPTCTSERVGPVKTVSVNVSFENLSAVKERNLTVELHQRVEGKLVLADSTRVDPVVIAKDGDLDNDQLTNRAELDNGTSMYRSDTDRDSLSDGSEVKNYETSPLRSDTDDDGLTDAQELEMDTDPLSSDTDDDGLDDSLETRIGTDPTRANNRQMLVASVLVVVGVIAGSGFVVLSNIRGVIGRALAGVVAASARLRSTSSAGDDTEGPTETTTADGQPPDSETASPDRETVPADRPKPVISDEEVIIRLLRDNDGWLYQSEIVEARDWSKSKVSRMLSSMEESDRIQKITVGRQNVIAESGSVPEGLESPFGD</sequence>
<evidence type="ECO:0000259" key="3">
    <source>
        <dbReference type="Pfam" id="PF24034"/>
    </source>
</evidence>
<feature type="compositionally biased region" description="Acidic residues" evidence="1">
    <location>
        <begin position="182"/>
        <end position="212"/>
    </location>
</feature>
<evidence type="ECO:0000313" key="4">
    <source>
        <dbReference type="EMBL" id="MFC5367585.1"/>
    </source>
</evidence>
<dbReference type="PANTHER" id="PTHR37467:SF1">
    <property type="entry name" value="EXPORTED CALCIUM-BINDING GLYCOPROTEIN"/>
    <property type="match status" value="1"/>
</dbReference>
<feature type="compositionally biased region" description="Low complexity" evidence="1">
    <location>
        <begin position="268"/>
        <end position="291"/>
    </location>
</feature>
<organism evidence="4 5">
    <name type="scientific">Salinirubrum litoreum</name>
    <dbReference type="NCBI Taxonomy" id="1126234"/>
    <lineage>
        <taxon>Archaea</taxon>
        <taxon>Methanobacteriati</taxon>
        <taxon>Methanobacteriota</taxon>
        <taxon>Stenosarchaea group</taxon>
        <taxon>Halobacteria</taxon>
        <taxon>Halobacteriales</taxon>
        <taxon>Haloferacaceae</taxon>
        <taxon>Salinirubrum</taxon>
    </lineage>
</organism>
<comment type="caution">
    <text evidence="4">The sequence shown here is derived from an EMBL/GenBank/DDBJ whole genome shotgun (WGS) entry which is preliminary data.</text>
</comment>
<dbReference type="PANTHER" id="PTHR37467">
    <property type="entry name" value="EXPORTED CALCIUM-BINDING GLYCOPROTEIN-RELATED"/>
    <property type="match status" value="1"/>
</dbReference>
<feature type="compositionally biased region" description="Polar residues" evidence="1">
    <location>
        <begin position="141"/>
        <end position="156"/>
    </location>
</feature>
<keyword evidence="2" id="KW-0812">Transmembrane</keyword>
<feature type="region of interest" description="Disordered" evidence="1">
    <location>
        <begin position="141"/>
        <end position="220"/>
    </location>
</feature>
<dbReference type="Proteomes" id="UP001596201">
    <property type="component" value="Unassembled WGS sequence"/>
</dbReference>
<accession>A0ABD5RCL8</accession>
<dbReference type="RefSeq" id="WP_227229834.1">
    <property type="nucleotide sequence ID" value="NZ_JAJCVJ010000002.1"/>
</dbReference>
<dbReference type="EMBL" id="JBHSKX010000002">
    <property type="protein sequence ID" value="MFC5367585.1"/>
    <property type="molecule type" value="Genomic_DNA"/>
</dbReference>
<evidence type="ECO:0000313" key="5">
    <source>
        <dbReference type="Proteomes" id="UP001596201"/>
    </source>
</evidence>
<keyword evidence="2" id="KW-0472">Membrane</keyword>
<evidence type="ECO:0000256" key="2">
    <source>
        <dbReference type="SAM" id="Phobius"/>
    </source>
</evidence>
<feature type="domain" description="DUF7343" evidence="3">
    <location>
        <begin position="315"/>
        <end position="373"/>
    </location>
</feature>
<dbReference type="InterPro" id="IPR053180">
    <property type="entry name" value="Ca-binding_acidic-repeat"/>
</dbReference>
<dbReference type="SUPFAM" id="SSF46785">
    <property type="entry name" value="Winged helix' DNA-binding domain"/>
    <property type="match status" value="1"/>
</dbReference>
<keyword evidence="2" id="KW-1133">Transmembrane helix</keyword>
<evidence type="ECO:0000256" key="1">
    <source>
        <dbReference type="SAM" id="MobiDB-lite"/>
    </source>
</evidence>
<gene>
    <name evidence="4" type="ORF">ACFPJ5_11625</name>
</gene>
<feature type="transmembrane region" description="Helical" evidence="2">
    <location>
        <begin position="229"/>
        <end position="249"/>
    </location>
</feature>
<feature type="region of interest" description="Disordered" evidence="1">
    <location>
        <begin position="268"/>
        <end position="312"/>
    </location>
</feature>
<keyword evidence="5" id="KW-1185">Reference proteome</keyword>
<reference evidence="4 5" key="1">
    <citation type="journal article" date="2019" name="Int. J. Syst. Evol. Microbiol.">
        <title>The Global Catalogue of Microorganisms (GCM) 10K type strain sequencing project: providing services to taxonomists for standard genome sequencing and annotation.</title>
        <authorList>
            <consortium name="The Broad Institute Genomics Platform"/>
            <consortium name="The Broad Institute Genome Sequencing Center for Infectious Disease"/>
            <person name="Wu L."/>
            <person name="Ma J."/>
        </authorList>
    </citation>
    <scope>NUCLEOTIDE SEQUENCE [LARGE SCALE GENOMIC DNA]</scope>
    <source>
        <strain evidence="4 5">CGMCC 1.12237</strain>
    </source>
</reference>
<name>A0ABD5RCL8_9EURY</name>